<sequence>MAEDWGLASLIVALCALTLTLSPVSLGFIASVISPILSTIWPSLGKCETFEWTDIPDGALHTCEHPPQSCSHVGAQITPESWEAAASHFFAFRRGNFVRKPKQLSLTTRYIRTDTKTLKAFLSLLNGHALYETGRSFQIVFKPVGGLTTAYVKIQRGLPNSLNHFCRLDVTKREMELIFQGYPPWYQNPLSVGRGRHVTHPIIDESDLHRGGWIFAVGLSPTRPTLGNFLEIKGGSMLIVERGLRRVIRCLKNLELAFYGELRVSAAHTLVEGLHWWYAVGGGYGPSRARELFYKAGFKDLLVGPDFIEGLTDSQIITGMKVFNYDEPLTDKEITQLRPVLESVVRASVLGVRKVIDHVGIPIISTEEIMPCSLPPELTNDGYVYVRERWDSLED</sequence>
<protein>
    <submittedName>
        <fullName evidence="1">Uncharacterized protein</fullName>
    </submittedName>
</protein>
<dbReference type="EMBL" id="KB822718">
    <property type="protein sequence ID" value="ETN43575.1"/>
    <property type="molecule type" value="Genomic_DNA"/>
</dbReference>
<dbReference type="GeneID" id="19970073"/>
<dbReference type="InParanoid" id="W2S4Q2"/>
<reference evidence="1 2" key="1">
    <citation type="submission" date="2013-03" db="EMBL/GenBank/DDBJ databases">
        <title>The Genome Sequence of Phialophora europaea CBS 101466.</title>
        <authorList>
            <consortium name="The Broad Institute Genomics Platform"/>
            <person name="Cuomo C."/>
            <person name="de Hoog S."/>
            <person name="Gorbushina A."/>
            <person name="Walker B."/>
            <person name="Young S.K."/>
            <person name="Zeng Q."/>
            <person name="Gargeya S."/>
            <person name="Fitzgerald M."/>
            <person name="Haas B."/>
            <person name="Abouelleil A."/>
            <person name="Allen A.W."/>
            <person name="Alvarado L."/>
            <person name="Arachchi H.M."/>
            <person name="Berlin A.M."/>
            <person name="Chapman S.B."/>
            <person name="Gainer-Dewar J."/>
            <person name="Goldberg J."/>
            <person name="Griggs A."/>
            <person name="Gujja S."/>
            <person name="Hansen M."/>
            <person name="Howarth C."/>
            <person name="Imamovic A."/>
            <person name="Ireland A."/>
            <person name="Larimer J."/>
            <person name="McCowan C."/>
            <person name="Murphy C."/>
            <person name="Pearson M."/>
            <person name="Poon T.W."/>
            <person name="Priest M."/>
            <person name="Roberts A."/>
            <person name="Saif S."/>
            <person name="Shea T."/>
            <person name="Sisk P."/>
            <person name="Sykes S."/>
            <person name="Wortman J."/>
            <person name="Nusbaum C."/>
            <person name="Birren B."/>
        </authorList>
    </citation>
    <scope>NUCLEOTIDE SEQUENCE [LARGE SCALE GENOMIC DNA]</scope>
    <source>
        <strain evidence="1 2">CBS 101466</strain>
    </source>
</reference>
<dbReference type="AlphaFoldDB" id="W2S4Q2"/>
<name>W2S4Q2_CYPE1</name>
<gene>
    <name evidence="1" type="ORF">HMPREF1541_02734</name>
</gene>
<dbReference type="RefSeq" id="XP_008715311.1">
    <property type="nucleotide sequence ID" value="XM_008717089.1"/>
</dbReference>
<organism evidence="1 2">
    <name type="scientific">Cyphellophora europaea (strain CBS 101466)</name>
    <name type="common">Phialophora europaea</name>
    <dbReference type="NCBI Taxonomy" id="1220924"/>
    <lineage>
        <taxon>Eukaryota</taxon>
        <taxon>Fungi</taxon>
        <taxon>Dikarya</taxon>
        <taxon>Ascomycota</taxon>
        <taxon>Pezizomycotina</taxon>
        <taxon>Eurotiomycetes</taxon>
        <taxon>Chaetothyriomycetidae</taxon>
        <taxon>Chaetothyriales</taxon>
        <taxon>Cyphellophoraceae</taxon>
        <taxon>Cyphellophora</taxon>
    </lineage>
</organism>
<evidence type="ECO:0000313" key="1">
    <source>
        <dbReference type="EMBL" id="ETN43575.1"/>
    </source>
</evidence>
<dbReference type="VEuPathDB" id="FungiDB:HMPREF1541_02734"/>
<accession>W2S4Q2</accession>
<dbReference type="Proteomes" id="UP000030752">
    <property type="component" value="Unassembled WGS sequence"/>
</dbReference>
<proteinExistence type="predicted"/>
<dbReference type="HOGENOM" id="CLU_667392_0_0_1"/>
<dbReference type="eggNOG" id="ENOG502T0B0">
    <property type="taxonomic scope" value="Eukaryota"/>
</dbReference>
<evidence type="ECO:0000313" key="2">
    <source>
        <dbReference type="Proteomes" id="UP000030752"/>
    </source>
</evidence>
<dbReference type="OrthoDB" id="5292533at2759"/>
<keyword evidence="2" id="KW-1185">Reference proteome</keyword>